<dbReference type="EMBL" id="CAJNOH010000011">
    <property type="protein sequence ID" value="CAF0748614.1"/>
    <property type="molecule type" value="Genomic_DNA"/>
</dbReference>
<evidence type="ECO:0008006" key="7">
    <source>
        <dbReference type="Google" id="ProtNLM"/>
    </source>
</evidence>
<gene>
    <name evidence="4" type="ORF">JXQ802_LOCUS34091</name>
    <name evidence="3" type="ORF">PYM288_LOCUS1964</name>
</gene>
<dbReference type="Pfam" id="PF04749">
    <property type="entry name" value="PLAC8"/>
    <property type="match status" value="1"/>
</dbReference>
<accession>A0A813P796</accession>
<proteinExistence type="inferred from homology"/>
<feature type="region of interest" description="Disordered" evidence="2">
    <location>
        <begin position="1"/>
        <end position="20"/>
    </location>
</feature>
<organism evidence="3 5">
    <name type="scientific">Rotaria sordida</name>
    <dbReference type="NCBI Taxonomy" id="392033"/>
    <lineage>
        <taxon>Eukaryota</taxon>
        <taxon>Metazoa</taxon>
        <taxon>Spiralia</taxon>
        <taxon>Gnathifera</taxon>
        <taxon>Rotifera</taxon>
        <taxon>Eurotatoria</taxon>
        <taxon>Bdelloidea</taxon>
        <taxon>Philodinida</taxon>
        <taxon>Philodinidae</taxon>
        <taxon>Rotaria</taxon>
    </lineage>
</organism>
<evidence type="ECO:0000256" key="2">
    <source>
        <dbReference type="SAM" id="MobiDB-lite"/>
    </source>
</evidence>
<reference evidence="3" key="1">
    <citation type="submission" date="2021-02" db="EMBL/GenBank/DDBJ databases">
        <authorList>
            <person name="Nowell W R."/>
        </authorList>
    </citation>
    <scope>NUCLEOTIDE SEQUENCE</scope>
</reference>
<dbReference type="Proteomes" id="UP000663854">
    <property type="component" value="Unassembled WGS sequence"/>
</dbReference>
<evidence type="ECO:0000313" key="5">
    <source>
        <dbReference type="Proteomes" id="UP000663854"/>
    </source>
</evidence>
<evidence type="ECO:0000313" key="6">
    <source>
        <dbReference type="Proteomes" id="UP000663870"/>
    </source>
</evidence>
<name>A0A813P796_9BILA</name>
<dbReference type="EMBL" id="CAJNOL010001600">
    <property type="protein sequence ID" value="CAF1388873.1"/>
    <property type="molecule type" value="Genomic_DNA"/>
</dbReference>
<comment type="caution">
    <text evidence="3">The sequence shown here is derived from an EMBL/GenBank/DDBJ whole genome shotgun (WGS) entry which is preliminary data.</text>
</comment>
<evidence type="ECO:0000313" key="3">
    <source>
        <dbReference type="EMBL" id="CAF0748614.1"/>
    </source>
</evidence>
<feature type="compositionally biased region" description="Pro residues" evidence="2">
    <location>
        <begin position="1"/>
        <end position="10"/>
    </location>
</feature>
<comment type="similarity">
    <text evidence="1">Belongs to the cornifelin family.</text>
</comment>
<protein>
    <recommendedName>
        <fullName evidence="7">Cornifelin</fullName>
    </recommendedName>
</protein>
<keyword evidence="6" id="KW-1185">Reference proteome</keyword>
<sequence>MPSRANPPYPSSVDDHQKNSYGNIQQQPTSNFQYNPWDFEYPWSHGLCGCTKQCDETCYSIWCYPCFICHLTWRMNESCWMTCCLPGSLPILRTKMRTAFRIEGSYFSDFCVAECCPLCAALQMANELHFRNVMR</sequence>
<dbReference type="Proteomes" id="UP000663870">
    <property type="component" value="Unassembled WGS sequence"/>
</dbReference>
<evidence type="ECO:0000313" key="4">
    <source>
        <dbReference type="EMBL" id="CAF1388873.1"/>
    </source>
</evidence>
<dbReference type="PANTHER" id="PTHR15907">
    <property type="entry name" value="DUF614 FAMILY PROTEIN-RELATED"/>
    <property type="match status" value="1"/>
</dbReference>
<dbReference type="AlphaFoldDB" id="A0A813P796"/>
<evidence type="ECO:0000256" key="1">
    <source>
        <dbReference type="ARBA" id="ARBA00009024"/>
    </source>
</evidence>
<dbReference type="InterPro" id="IPR006461">
    <property type="entry name" value="PLAC_motif_containing"/>
</dbReference>